<dbReference type="Proteomes" id="UP001592582">
    <property type="component" value="Unassembled WGS sequence"/>
</dbReference>
<evidence type="ECO:0000313" key="2">
    <source>
        <dbReference type="Proteomes" id="UP001592582"/>
    </source>
</evidence>
<evidence type="ECO:0000313" key="1">
    <source>
        <dbReference type="EMBL" id="MFC1411607.1"/>
    </source>
</evidence>
<proteinExistence type="predicted"/>
<sequence>MGFATLAVISLAALLGPLLALPRRWALPVVLGELVAGVLLGPTALGYLDARNPTFSFLADIGFALIMFVAGAHVPVRDASLRAGLRTGTLRAVAVGVLAAGAGLAVARLFGTGHAALYAVLMASSSAALVLPIVDSLGLDGGPVLRMLPQVAVADTACIVALPLVIDPDHAARAALGALAVVGCAVLLFFVLRRLERGGYQRRLHQLSERRSFALELRISLVLLFALAALAVRTHVSIMLAGFSFGLVVAAVGEPRRLAKQLFALTEGFLGPLFFLWLGASLDLRELAHHSSFVLLGLVLGLGAVAVHAAMRATGQPVAIGTLAAAQLGVPVAAATLGSQLGLLAPGEAAALMLGALVTIAAATAAGSMLARGAGSPAANAEPFA</sequence>
<gene>
    <name evidence="1" type="ORF">ACEZDG_20295</name>
</gene>
<dbReference type="InterPro" id="IPR006153">
    <property type="entry name" value="Cation/H_exchanger_TM"/>
</dbReference>
<comment type="caution">
    <text evidence="1">The sequence shown here is derived from an EMBL/GenBank/DDBJ whole genome shotgun (WGS) entry which is preliminary data.</text>
</comment>
<name>A0ABV6VDE4_9ACTN</name>
<dbReference type="PANTHER" id="PTHR43562:SF1">
    <property type="entry name" value="NA(+)_H(+) ANTIPORTER YJBQ-RELATED"/>
    <property type="match status" value="1"/>
</dbReference>
<dbReference type="Pfam" id="PF00999">
    <property type="entry name" value="Na_H_Exchanger"/>
    <property type="match status" value="1"/>
</dbReference>
<dbReference type="EMBL" id="JBHEZX010000008">
    <property type="protein sequence ID" value="MFC1411607.1"/>
    <property type="molecule type" value="Genomic_DNA"/>
</dbReference>
<reference evidence="1 2" key="1">
    <citation type="submission" date="2024-09" db="EMBL/GenBank/DDBJ databases">
        <authorList>
            <person name="Lee S.D."/>
        </authorList>
    </citation>
    <scope>NUCLEOTIDE SEQUENCE [LARGE SCALE GENOMIC DNA]</scope>
    <source>
        <strain evidence="1 2">N1-1</strain>
    </source>
</reference>
<dbReference type="InterPro" id="IPR038770">
    <property type="entry name" value="Na+/solute_symporter_sf"/>
</dbReference>
<accession>A0ABV6VDE4</accession>
<protein>
    <submittedName>
        <fullName evidence="1">Cation:proton antiporter</fullName>
    </submittedName>
</protein>
<keyword evidence="2" id="KW-1185">Reference proteome</keyword>
<dbReference type="PANTHER" id="PTHR43562">
    <property type="entry name" value="NAPA-TYPE SODIUM/HYDROGEN ANTIPORTER"/>
    <property type="match status" value="1"/>
</dbReference>
<dbReference type="Gene3D" id="1.20.1530.20">
    <property type="match status" value="1"/>
</dbReference>
<organism evidence="1 2">
    <name type="scientific">Streptacidiphilus alkalitolerans</name>
    <dbReference type="NCBI Taxonomy" id="3342712"/>
    <lineage>
        <taxon>Bacteria</taxon>
        <taxon>Bacillati</taxon>
        <taxon>Actinomycetota</taxon>
        <taxon>Actinomycetes</taxon>
        <taxon>Kitasatosporales</taxon>
        <taxon>Streptomycetaceae</taxon>
        <taxon>Streptacidiphilus</taxon>
    </lineage>
</organism>